<dbReference type="EMBL" id="JH993032">
    <property type="protein sequence ID" value="EKX40334.1"/>
    <property type="molecule type" value="Genomic_DNA"/>
</dbReference>
<dbReference type="RefSeq" id="XP_005827314.1">
    <property type="nucleotide sequence ID" value="XM_005827257.1"/>
</dbReference>
<evidence type="ECO:0000313" key="4">
    <source>
        <dbReference type="Proteomes" id="UP000011087"/>
    </source>
</evidence>
<reference evidence="3" key="3">
    <citation type="submission" date="2015-06" db="UniProtKB">
        <authorList>
            <consortium name="EnsemblProtists"/>
        </authorList>
    </citation>
    <scope>IDENTIFICATION</scope>
</reference>
<organism evidence="2">
    <name type="scientific">Guillardia theta (strain CCMP2712)</name>
    <name type="common">Cryptophyte</name>
    <dbReference type="NCBI Taxonomy" id="905079"/>
    <lineage>
        <taxon>Eukaryota</taxon>
        <taxon>Cryptophyceae</taxon>
        <taxon>Pyrenomonadales</taxon>
        <taxon>Geminigeraceae</taxon>
        <taxon>Guillardia</taxon>
    </lineage>
</organism>
<sequence length="156" mass="17183">MNKKQLFERRLAIELLYVAGIACTALTFCVLLIASSNLRGNRNELFQPTYFSVAPGTFLNRRIAVFPGKMLYGLGSGEEDQAANMDAVAFGSFDGVKDTEGEEVLKEVLGEDYYVPAFEEVAEAEETEKAITEVEEAILEAKQENKLLKEFAAGEA</sequence>
<dbReference type="Proteomes" id="UP000011087">
    <property type="component" value="Unassembled WGS sequence"/>
</dbReference>
<dbReference type="PaxDb" id="55529-EKX40334"/>
<keyword evidence="4" id="KW-1185">Reference proteome</keyword>
<dbReference type="KEGG" id="gtt:GUITHDRAFT_164702"/>
<feature type="transmembrane region" description="Helical" evidence="1">
    <location>
        <begin position="12"/>
        <end position="34"/>
    </location>
</feature>
<accession>L1IWU9</accession>
<keyword evidence="1" id="KW-0812">Transmembrane</keyword>
<reference evidence="2 4" key="1">
    <citation type="journal article" date="2012" name="Nature">
        <title>Algal genomes reveal evolutionary mosaicism and the fate of nucleomorphs.</title>
        <authorList>
            <consortium name="DOE Joint Genome Institute"/>
            <person name="Curtis B.A."/>
            <person name="Tanifuji G."/>
            <person name="Burki F."/>
            <person name="Gruber A."/>
            <person name="Irimia M."/>
            <person name="Maruyama S."/>
            <person name="Arias M.C."/>
            <person name="Ball S.G."/>
            <person name="Gile G.H."/>
            <person name="Hirakawa Y."/>
            <person name="Hopkins J.F."/>
            <person name="Kuo A."/>
            <person name="Rensing S.A."/>
            <person name="Schmutz J."/>
            <person name="Symeonidi A."/>
            <person name="Elias M."/>
            <person name="Eveleigh R.J."/>
            <person name="Herman E.K."/>
            <person name="Klute M.J."/>
            <person name="Nakayama T."/>
            <person name="Obornik M."/>
            <person name="Reyes-Prieto A."/>
            <person name="Armbrust E.V."/>
            <person name="Aves S.J."/>
            <person name="Beiko R.G."/>
            <person name="Coutinho P."/>
            <person name="Dacks J.B."/>
            <person name="Durnford D.G."/>
            <person name="Fast N.M."/>
            <person name="Green B.R."/>
            <person name="Grisdale C.J."/>
            <person name="Hempel F."/>
            <person name="Henrissat B."/>
            <person name="Hoppner M.P."/>
            <person name="Ishida K."/>
            <person name="Kim E."/>
            <person name="Koreny L."/>
            <person name="Kroth P.G."/>
            <person name="Liu Y."/>
            <person name="Malik S.B."/>
            <person name="Maier U.G."/>
            <person name="McRose D."/>
            <person name="Mock T."/>
            <person name="Neilson J.A."/>
            <person name="Onodera N.T."/>
            <person name="Poole A.M."/>
            <person name="Pritham E.J."/>
            <person name="Richards T.A."/>
            <person name="Rocap G."/>
            <person name="Roy S.W."/>
            <person name="Sarai C."/>
            <person name="Schaack S."/>
            <person name="Shirato S."/>
            <person name="Slamovits C.H."/>
            <person name="Spencer D.F."/>
            <person name="Suzuki S."/>
            <person name="Worden A.Z."/>
            <person name="Zauner S."/>
            <person name="Barry K."/>
            <person name="Bell C."/>
            <person name="Bharti A.K."/>
            <person name="Crow J.A."/>
            <person name="Grimwood J."/>
            <person name="Kramer R."/>
            <person name="Lindquist E."/>
            <person name="Lucas S."/>
            <person name="Salamov A."/>
            <person name="McFadden G.I."/>
            <person name="Lane C.E."/>
            <person name="Keeling P.J."/>
            <person name="Gray M.W."/>
            <person name="Grigoriev I.V."/>
            <person name="Archibald J.M."/>
        </authorList>
    </citation>
    <scope>NUCLEOTIDE SEQUENCE</scope>
    <source>
        <strain evidence="2 4">CCMP2712</strain>
    </source>
</reference>
<evidence type="ECO:0000313" key="2">
    <source>
        <dbReference type="EMBL" id="EKX40334.1"/>
    </source>
</evidence>
<gene>
    <name evidence="2" type="ORF">GUITHDRAFT_164702</name>
</gene>
<dbReference type="EnsemblProtists" id="EKX40334">
    <property type="protein sequence ID" value="EKX40334"/>
    <property type="gene ID" value="GUITHDRAFT_164702"/>
</dbReference>
<reference evidence="4" key="2">
    <citation type="submission" date="2012-11" db="EMBL/GenBank/DDBJ databases">
        <authorList>
            <person name="Kuo A."/>
            <person name="Curtis B.A."/>
            <person name="Tanifuji G."/>
            <person name="Burki F."/>
            <person name="Gruber A."/>
            <person name="Irimia M."/>
            <person name="Maruyama S."/>
            <person name="Arias M.C."/>
            <person name="Ball S.G."/>
            <person name="Gile G.H."/>
            <person name="Hirakawa Y."/>
            <person name="Hopkins J.F."/>
            <person name="Rensing S.A."/>
            <person name="Schmutz J."/>
            <person name="Symeonidi A."/>
            <person name="Elias M."/>
            <person name="Eveleigh R.J."/>
            <person name="Herman E.K."/>
            <person name="Klute M.J."/>
            <person name="Nakayama T."/>
            <person name="Obornik M."/>
            <person name="Reyes-Prieto A."/>
            <person name="Armbrust E.V."/>
            <person name="Aves S.J."/>
            <person name="Beiko R.G."/>
            <person name="Coutinho P."/>
            <person name="Dacks J.B."/>
            <person name="Durnford D.G."/>
            <person name="Fast N.M."/>
            <person name="Green B.R."/>
            <person name="Grisdale C."/>
            <person name="Hempe F."/>
            <person name="Henrissat B."/>
            <person name="Hoppner M.P."/>
            <person name="Ishida K.-I."/>
            <person name="Kim E."/>
            <person name="Koreny L."/>
            <person name="Kroth P.G."/>
            <person name="Liu Y."/>
            <person name="Malik S.-B."/>
            <person name="Maier U.G."/>
            <person name="McRose D."/>
            <person name="Mock T."/>
            <person name="Neilson J.A."/>
            <person name="Onodera N.T."/>
            <person name="Poole A.M."/>
            <person name="Pritham E.J."/>
            <person name="Richards T.A."/>
            <person name="Rocap G."/>
            <person name="Roy S.W."/>
            <person name="Sarai C."/>
            <person name="Schaack S."/>
            <person name="Shirato S."/>
            <person name="Slamovits C.H."/>
            <person name="Spencer D.F."/>
            <person name="Suzuki S."/>
            <person name="Worden A.Z."/>
            <person name="Zauner S."/>
            <person name="Barry K."/>
            <person name="Bell C."/>
            <person name="Bharti A.K."/>
            <person name="Crow J.A."/>
            <person name="Grimwood J."/>
            <person name="Kramer R."/>
            <person name="Lindquist E."/>
            <person name="Lucas S."/>
            <person name="Salamov A."/>
            <person name="McFadden G.I."/>
            <person name="Lane C.E."/>
            <person name="Keeling P.J."/>
            <person name="Gray M.W."/>
            <person name="Grigoriev I.V."/>
            <person name="Archibald J.M."/>
        </authorList>
    </citation>
    <scope>NUCLEOTIDE SEQUENCE</scope>
    <source>
        <strain evidence="4">CCMP2712</strain>
    </source>
</reference>
<evidence type="ECO:0000256" key="1">
    <source>
        <dbReference type="SAM" id="Phobius"/>
    </source>
</evidence>
<name>L1IWU9_GUITC</name>
<dbReference type="AlphaFoldDB" id="L1IWU9"/>
<keyword evidence="1" id="KW-1133">Transmembrane helix</keyword>
<evidence type="ECO:0000313" key="3">
    <source>
        <dbReference type="EnsemblProtists" id="EKX40334"/>
    </source>
</evidence>
<dbReference type="HOGENOM" id="CLU_142557_0_0_1"/>
<dbReference type="GeneID" id="17297143"/>
<keyword evidence="1" id="KW-0472">Membrane</keyword>
<protein>
    <submittedName>
        <fullName evidence="2 3">Uncharacterized protein</fullName>
    </submittedName>
</protein>
<proteinExistence type="predicted"/>